<reference evidence="1 2" key="1">
    <citation type="submission" date="2014-07" db="EMBL/GenBank/DDBJ databases">
        <title>Methanogenic archaea and the global carbon cycle.</title>
        <authorList>
            <person name="Henriksen J.R."/>
            <person name="Luke J."/>
            <person name="Reinhart S."/>
            <person name="Benedict M.N."/>
            <person name="Youngblut N.D."/>
            <person name="Metcalf M.E."/>
            <person name="Whitaker R.J."/>
            <person name="Metcalf W.W."/>
        </authorList>
    </citation>
    <scope>NUCLEOTIDE SEQUENCE [LARGE SCALE GENOMIC DNA]</scope>
    <source>
        <strain evidence="1 2">C16</strain>
    </source>
</reference>
<dbReference type="KEGG" id="mmac:MSMAC_2169"/>
<dbReference type="GeneID" id="24882134"/>
<dbReference type="AlphaFoldDB" id="A0A0E3RVS0"/>
<proteinExistence type="predicted"/>
<evidence type="ECO:0000313" key="1">
    <source>
        <dbReference type="EMBL" id="AKB72059.1"/>
    </source>
</evidence>
<gene>
    <name evidence="1" type="ORF">MSMAC_2169</name>
</gene>
<evidence type="ECO:0000313" key="2">
    <source>
        <dbReference type="Proteomes" id="UP000033071"/>
    </source>
</evidence>
<sequence length="95" mass="10791">MKAHKKRLDYIYTESEEAFWKYHSMGCGYCGEWEKKQVQPGNPVTFHCPKCGSAYLPVQDIAGNTMGFAGNSIEMFARATDAELISEMIKRGYQL</sequence>
<dbReference type="RefSeq" id="WP_048038745.1">
    <property type="nucleotide sequence ID" value="NZ_CP009514.1"/>
</dbReference>
<name>A0A0E3RVS0_METMZ</name>
<organism evidence="1 2">
    <name type="scientific">Methanosarcina mazei C16</name>
    <dbReference type="NCBI Taxonomy" id="1434113"/>
    <lineage>
        <taxon>Archaea</taxon>
        <taxon>Methanobacteriati</taxon>
        <taxon>Methanobacteriota</taxon>
        <taxon>Stenosarchaea group</taxon>
        <taxon>Methanomicrobia</taxon>
        <taxon>Methanosarcinales</taxon>
        <taxon>Methanosarcinaceae</taxon>
        <taxon>Methanosarcina</taxon>
    </lineage>
</organism>
<dbReference type="Proteomes" id="UP000033071">
    <property type="component" value="Chromosome"/>
</dbReference>
<dbReference type="HOGENOM" id="CLU_2366232_0_0_2"/>
<dbReference type="EMBL" id="CP009514">
    <property type="protein sequence ID" value="AKB72059.1"/>
    <property type="molecule type" value="Genomic_DNA"/>
</dbReference>
<accession>A0A0E3RVS0</accession>
<dbReference type="PATRIC" id="fig|1434113.4.peg.2703"/>
<protein>
    <submittedName>
        <fullName evidence="1">Uncharacterized protein</fullName>
    </submittedName>
</protein>